<dbReference type="PANTHER" id="PTHR24221:SF654">
    <property type="entry name" value="ATP-BINDING CASSETTE SUB-FAMILY B MEMBER 6"/>
    <property type="match status" value="1"/>
</dbReference>
<dbReference type="SMART" id="SM00382">
    <property type="entry name" value="AAA"/>
    <property type="match status" value="1"/>
</dbReference>
<accession>A0A397S0C6</accession>
<feature type="transmembrane region" description="Helical" evidence="8">
    <location>
        <begin position="260"/>
        <end position="277"/>
    </location>
</feature>
<name>A0A397S0C6_9MOLU</name>
<dbReference type="PROSITE" id="PS50893">
    <property type="entry name" value="ABC_TRANSPORTER_2"/>
    <property type="match status" value="1"/>
</dbReference>
<keyword evidence="6 8" id="KW-1133">Transmembrane helix</keyword>
<evidence type="ECO:0000259" key="10">
    <source>
        <dbReference type="PROSITE" id="PS50929"/>
    </source>
</evidence>
<dbReference type="Gene3D" id="3.40.50.300">
    <property type="entry name" value="P-loop containing nucleotide triphosphate hydrolases"/>
    <property type="match status" value="1"/>
</dbReference>
<evidence type="ECO:0000259" key="9">
    <source>
        <dbReference type="PROSITE" id="PS50893"/>
    </source>
</evidence>
<evidence type="ECO:0000256" key="8">
    <source>
        <dbReference type="SAM" id="Phobius"/>
    </source>
</evidence>
<dbReference type="GO" id="GO:0005524">
    <property type="term" value="F:ATP binding"/>
    <property type="evidence" value="ECO:0007669"/>
    <property type="project" value="UniProtKB-KW"/>
</dbReference>
<dbReference type="PANTHER" id="PTHR24221">
    <property type="entry name" value="ATP-BINDING CASSETTE SUB-FAMILY B"/>
    <property type="match status" value="1"/>
</dbReference>
<dbReference type="InterPro" id="IPR003439">
    <property type="entry name" value="ABC_transporter-like_ATP-bd"/>
</dbReference>
<dbReference type="InterPro" id="IPR036640">
    <property type="entry name" value="ABC1_TM_sf"/>
</dbReference>
<dbReference type="RefSeq" id="WP_119016423.1">
    <property type="nucleotide sequence ID" value="NZ_QXEV01000014.1"/>
</dbReference>
<keyword evidence="3 8" id="KW-0812">Transmembrane</keyword>
<evidence type="ECO:0000256" key="5">
    <source>
        <dbReference type="ARBA" id="ARBA00022840"/>
    </source>
</evidence>
<evidence type="ECO:0000256" key="6">
    <source>
        <dbReference type="ARBA" id="ARBA00022989"/>
    </source>
</evidence>
<feature type="transmembrane region" description="Helical" evidence="8">
    <location>
        <begin position="228"/>
        <end position="254"/>
    </location>
</feature>
<dbReference type="InterPro" id="IPR003593">
    <property type="entry name" value="AAA+_ATPase"/>
</dbReference>
<gene>
    <name evidence="11" type="ORF">EI71_01291</name>
</gene>
<dbReference type="PROSITE" id="PS00211">
    <property type="entry name" value="ABC_TRANSPORTER_1"/>
    <property type="match status" value="1"/>
</dbReference>
<dbReference type="InterPro" id="IPR039421">
    <property type="entry name" value="Type_1_exporter"/>
</dbReference>
<feature type="transmembrane region" description="Helical" evidence="8">
    <location>
        <begin position="149"/>
        <end position="167"/>
    </location>
</feature>
<dbReference type="InterPro" id="IPR017871">
    <property type="entry name" value="ABC_transporter-like_CS"/>
</dbReference>
<keyword evidence="5 11" id="KW-0067">ATP-binding</keyword>
<feature type="transmembrane region" description="Helical" evidence="8">
    <location>
        <begin position="7"/>
        <end position="28"/>
    </location>
</feature>
<keyword evidence="12" id="KW-1185">Reference proteome</keyword>
<feature type="domain" description="ABC transporter" evidence="9">
    <location>
        <begin position="321"/>
        <end position="524"/>
    </location>
</feature>
<dbReference type="InterPro" id="IPR011527">
    <property type="entry name" value="ABC1_TM_dom"/>
</dbReference>
<comment type="subcellular location">
    <subcellularLocation>
        <location evidence="1">Cell membrane</location>
        <topology evidence="1">Multi-pass membrane protein</topology>
    </subcellularLocation>
</comment>
<dbReference type="Proteomes" id="UP000266506">
    <property type="component" value="Unassembled WGS sequence"/>
</dbReference>
<dbReference type="PROSITE" id="PS50929">
    <property type="entry name" value="ABC_TM1F"/>
    <property type="match status" value="1"/>
</dbReference>
<dbReference type="CDD" id="cd07346">
    <property type="entry name" value="ABC_6TM_exporters"/>
    <property type="match status" value="1"/>
</dbReference>
<keyword evidence="4" id="KW-0547">Nucleotide-binding</keyword>
<feature type="domain" description="ABC transmembrane type-1" evidence="10">
    <location>
        <begin position="8"/>
        <end position="292"/>
    </location>
</feature>
<dbReference type="InParanoid" id="A0A397S0C6"/>
<dbReference type="SUPFAM" id="SSF90123">
    <property type="entry name" value="ABC transporter transmembrane region"/>
    <property type="match status" value="1"/>
</dbReference>
<evidence type="ECO:0000313" key="11">
    <source>
        <dbReference type="EMBL" id="RIA75634.1"/>
    </source>
</evidence>
<keyword evidence="7 8" id="KW-0472">Membrane</keyword>
<sequence length="527" mass="60099">MRNKKYTIILSIITVIESIFVLAIPYFTNELVDYSLAKDKNNVIIYSILLASICILSILFHVLDNILYSKYSLKLEEEIKKNLYDLISKKAFPDLNKYHAAEIELLYTEDTQNIIRDKLSIIPTLIRNAVRVILAVILLVYIVHFDWKLITIVLVSGTLGIGMAKLYSHYMKPRHKKVLESSGKANSFIVESKNNLKIIEAYMAKDYAREYYDSLLKKEIQDKRNRNYLLYGANSILYAFSAIIYVGPIIYGAFGILNDWFTYGALIALVMLVRQIESPLISLSPLMNQHALGKTSEERINKVLSLSDMEEVINIKSFDSITFDHVSFSYDKDHPVLKDLSFEIKKGETVLLFGPSGIGKTTIFMLMMGFITPLEGKIYLTIDGKREELSSKHISLFSYVPQENILFSGTILDNFKILTGKDEEEIKNALKLANVYDEITSMKDGLNTILKDRGEGLSLGQIQRLLIACAILHDSEILLLDEFSSALDINNEEEIINNLKGMNKTIIYITHRSKHMEESKIIHLKES</sequence>
<dbReference type="OrthoDB" id="9762778at2"/>
<dbReference type="GO" id="GO:0034040">
    <property type="term" value="F:ATPase-coupled lipid transmembrane transporter activity"/>
    <property type="evidence" value="ECO:0007669"/>
    <property type="project" value="TreeGrafter"/>
</dbReference>
<feature type="transmembrane region" description="Helical" evidence="8">
    <location>
        <begin position="125"/>
        <end position="143"/>
    </location>
</feature>
<dbReference type="AlphaFoldDB" id="A0A397S0C6"/>
<evidence type="ECO:0000256" key="7">
    <source>
        <dbReference type="ARBA" id="ARBA00023136"/>
    </source>
</evidence>
<dbReference type="Pfam" id="PF00664">
    <property type="entry name" value="ABC_membrane"/>
    <property type="match status" value="1"/>
</dbReference>
<dbReference type="Pfam" id="PF00005">
    <property type="entry name" value="ABC_tran"/>
    <property type="match status" value="1"/>
</dbReference>
<evidence type="ECO:0000313" key="12">
    <source>
        <dbReference type="Proteomes" id="UP000266506"/>
    </source>
</evidence>
<dbReference type="SUPFAM" id="SSF52540">
    <property type="entry name" value="P-loop containing nucleoside triphosphate hydrolases"/>
    <property type="match status" value="1"/>
</dbReference>
<dbReference type="Gene3D" id="1.20.1560.10">
    <property type="entry name" value="ABC transporter type 1, transmembrane domain"/>
    <property type="match status" value="1"/>
</dbReference>
<organism evidence="11 12">
    <name type="scientific">Anaeroplasma bactoclasticum</name>
    <dbReference type="NCBI Taxonomy" id="2088"/>
    <lineage>
        <taxon>Bacteria</taxon>
        <taxon>Bacillati</taxon>
        <taxon>Mycoplasmatota</taxon>
        <taxon>Mollicutes</taxon>
        <taxon>Anaeroplasmatales</taxon>
        <taxon>Anaeroplasmataceae</taxon>
        <taxon>Anaeroplasma</taxon>
    </lineage>
</organism>
<comment type="caution">
    <text evidence="11">The sequence shown here is derived from an EMBL/GenBank/DDBJ whole genome shotgun (WGS) entry which is preliminary data.</text>
</comment>
<evidence type="ECO:0000256" key="4">
    <source>
        <dbReference type="ARBA" id="ARBA00022741"/>
    </source>
</evidence>
<dbReference type="GO" id="GO:0005886">
    <property type="term" value="C:plasma membrane"/>
    <property type="evidence" value="ECO:0007669"/>
    <property type="project" value="UniProtKB-SubCell"/>
</dbReference>
<dbReference type="GO" id="GO:0016887">
    <property type="term" value="F:ATP hydrolysis activity"/>
    <property type="evidence" value="ECO:0007669"/>
    <property type="project" value="InterPro"/>
</dbReference>
<reference evidence="11 12" key="1">
    <citation type="submission" date="2018-08" db="EMBL/GenBank/DDBJ databases">
        <title>Genomic Encyclopedia of Archaeal and Bacterial Type Strains, Phase II (KMG-II): from individual species to whole genera.</title>
        <authorList>
            <person name="Goeker M."/>
        </authorList>
    </citation>
    <scope>NUCLEOTIDE SEQUENCE [LARGE SCALE GENOMIC DNA]</scope>
    <source>
        <strain evidence="11 12">ATCC 27112</strain>
    </source>
</reference>
<proteinExistence type="inferred from homology"/>
<feature type="transmembrane region" description="Helical" evidence="8">
    <location>
        <begin position="43"/>
        <end position="63"/>
    </location>
</feature>
<evidence type="ECO:0000256" key="3">
    <source>
        <dbReference type="ARBA" id="ARBA00022692"/>
    </source>
</evidence>
<dbReference type="InterPro" id="IPR027417">
    <property type="entry name" value="P-loop_NTPase"/>
</dbReference>
<protein>
    <submittedName>
        <fullName evidence="11">ATP-binding cassette subfamily B protein</fullName>
    </submittedName>
</protein>
<dbReference type="EMBL" id="QXEV01000014">
    <property type="protein sequence ID" value="RIA75634.1"/>
    <property type="molecule type" value="Genomic_DNA"/>
</dbReference>
<dbReference type="GO" id="GO:0140359">
    <property type="term" value="F:ABC-type transporter activity"/>
    <property type="evidence" value="ECO:0007669"/>
    <property type="project" value="InterPro"/>
</dbReference>
<evidence type="ECO:0000256" key="2">
    <source>
        <dbReference type="ARBA" id="ARBA00005417"/>
    </source>
</evidence>
<evidence type="ECO:0000256" key="1">
    <source>
        <dbReference type="ARBA" id="ARBA00004651"/>
    </source>
</evidence>
<comment type="similarity">
    <text evidence="2">Belongs to the ABC transporter superfamily.</text>
</comment>